<dbReference type="Gene3D" id="2.40.30.170">
    <property type="match status" value="1"/>
</dbReference>
<dbReference type="InterPro" id="IPR050739">
    <property type="entry name" value="MFP"/>
</dbReference>
<evidence type="ECO:0000313" key="7">
    <source>
        <dbReference type="EMBL" id="MBQ0268680.1"/>
    </source>
</evidence>
<comment type="similarity">
    <text evidence="1">Belongs to the membrane fusion protein (MFP) (TC 8.A.1) family.</text>
</comment>
<evidence type="ECO:0000259" key="4">
    <source>
        <dbReference type="Pfam" id="PF25876"/>
    </source>
</evidence>
<keyword evidence="3" id="KW-0472">Membrane</keyword>
<gene>
    <name evidence="7" type="ORF">J7T18_10255</name>
    <name evidence="8" type="ORF">NLX89_13360</name>
</gene>
<evidence type="ECO:0000313" key="10">
    <source>
        <dbReference type="Proteomes" id="UP001252207"/>
    </source>
</evidence>
<keyword evidence="3" id="KW-0812">Transmembrane</keyword>
<feature type="domain" description="Multidrug resistance protein MdtA-like barrel-sandwich hybrid" evidence="5">
    <location>
        <begin position="51"/>
        <end position="245"/>
    </location>
</feature>
<dbReference type="OrthoDB" id="9811754at2"/>
<feature type="coiled-coil region" evidence="2">
    <location>
        <begin position="103"/>
        <end position="137"/>
    </location>
</feature>
<dbReference type="Gene3D" id="2.40.50.100">
    <property type="match status" value="1"/>
</dbReference>
<feature type="transmembrane region" description="Helical" evidence="3">
    <location>
        <begin position="12"/>
        <end position="33"/>
    </location>
</feature>
<keyword evidence="10" id="KW-1185">Reference proteome</keyword>
<reference evidence="7" key="1">
    <citation type="submission" date="2021-03" db="EMBL/GenBank/DDBJ databases">
        <authorList>
            <person name="Stanton E."/>
        </authorList>
    </citation>
    <scope>NUCLEOTIDE SEQUENCE</scope>
    <source>
        <strain evidence="7">2020EL-00113</strain>
    </source>
</reference>
<dbReference type="InterPro" id="IPR058625">
    <property type="entry name" value="MdtA-like_BSH"/>
</dbReference>
<accession>A0A345LVJ6</accession>
<keyword evidence="2" id="KW-0175">Coiled coil</keyword>
<protein>
    <submittedName>
        <fullName evidence="7">HlyD family secretion protein</fullName>
    </submittedName>
</protein>
<dbReference type="Pfam" id="PF25917">
    <property type="entry name" value="BSH_RND"/>
    <property type="match status" value="1"/>
</dbReference>
<feature type="coiled-coil region" evidence="2">
    <location>
        <begin position="162"/>
        <end position="196"/>
    </location>
</feature>
<dbReference type="Gene3D" id="1.10.287.470">
    <property type="entry name" value="Helix hairpin bin"/>
    <property type="match status" value="2"/>
</dbReference>
<dbReference type="EMBL" id="JAGKLY010000003">
    <property type="protein sequence ID" value="MBQ0268680.1"/>
    <property type="molecule type" value="Genomic_DNA"/>
</dbReference>
<dbReference type="InterPro" id="IPR058634">
    <property type="entry name" value="AaeA-lik-b-barrel"/>
</dbReference>
<evidence type="ECO:0000256" key="1">
    <source>
        <dbReference type="ARBA" id="ARBA00009477"/>
    </source>
</evidence>
<feature type="domain" description="p-hydroxybenzoic acid efflux pump subunit AaeA-like beta-barrel" evidence="6">
    <location>
        <begin position="250"/>
        <end position="344"/>
    </location>
</feature>
<dbReference type="RefSeq" id="WP_102139560.1">
    <property type="nucleotide sequence ID" value="NZ_CP031123.2"/>
</dbReference>
<evidence type="ECO:0000259" key="6">
    <source>
        <dbReference type="Pfam" id="PF25963"/>
    </source>
</evidence>
<name>A0A345LVJ6_9GAMM</name>
<dbReference type="Proteomes" id="UP001252207">
    <property type="component" value="Unassembled WGS sequence"/>
</dbReference>
<dbReference type="AlphaFoldDB" id="A0A345LVJ6"/>
<evidence type="ECO:0000313" key="8">
    <source>
        <dbReference type="EMBL" id="MDT0134326.1"/>
    </source>
</evidence>
<feature type="domain" description="Multidrug resistance protein MdtA-like alpha-helical hairpin" evidence="4">
    <location>
        <begin position="118"/>
        <end position="183"/>
    </location>
</feature>
<reference evidence="8 10" key="2">
    <citation type="submission" date="2022-06" db="EMBL/GenBank/DDBJ databases">
        <title>Chromosome and plasmid sequencings of Enterobacteriales species co-exiting double carbapenemases.</title>
        <authorList>
            <person name="Fu Y."/>
        </authorList>
    </citation>
    <scope>NUCLEOTIDE SEQUENCE [LARGE SCALE GENOMIC DNA]</scope>
    <source>
        <strain evidence="8 10">21030615019</strain>
    </source>
</reference>
<dbReference type="KEGG" id="prq:CYG50_08960"/>
<keyword evidence="3" id="KW-1133">Transmembrane helix</keyword>
<evidence type="ECO:0000256" key="3">
    <source>
        <dbReference type="SAM" id="Phobius"/>
    </source>
</evidence>
<dbReference type="SUPFAM" id="SSF111369">
    <property type="entry name" value="HlyD-like secretion proteins"/>
    <property type="match status" value="2"/>
</dbReference>
<comment type="caution">
    <text evidence="7">The sequence shown here is derived from an EMBL/GenBank/DDBJ whole genome shotgun (WGS) entry which is preliminary data.</text>
</comment>
<dbReference type="PANTHER" id="PTHR30386:SF24">
    <property type="entry name" value="MULTIDRUG RESISTANCE EFFLUX PUMP"/>
    <property type="match status" value="1"/>
</dbReference>
<evidence type="ECO:0000259" key="5">
    <source>
        <dbReference type="Pfam" id="PF25917"/>
    </source>
</evidence>
<sequence length="352" mass="37822">MSKIKLKINKNVALAITAIAVLMGGLLINKFAIKKTAQNTNDAYIRADISRISPQISGVVTEVLVQDNQWVKEGELLAVIDPREFTVALSQAAAQEQSARARQDDAKANLTRQQALIAAAEAQLQSAKAELQFAHQEKIRYHKMANTGAGSQQAAQQATTRVQTMTASVAQAEASLKAAKNMLQVLEAKQADSNAELTLAQAKKEMAELNLSYTRITAPIGGIIGKKSLRVGEFVKPGDALMAIVPQNKLYIIANYQETQLENITHGQVVDISIDTFPGKILKGYVDSIAPASGVSFSPVAPENATGNFTKIVQRIPVKIIFDSNADHAAMMDALRVGMSADVTINTLDGSR</sequence>
<dbReference type="EMBL" id="JANAVW010000001">
    <property type="protein sequence ID" value="MDT0134326.1"/>
    <property type="molecule type" value="Genomic_DNA"/>
</dbReference>
<dbReference type="PANTHER" id="PTHR30386">
    <property type="entry name" value="MEMBRANE FUSION SUBUNIT OF EMRAB-TOLC MULTIDRUG EFFLUX PUMP"/>
    <property type="match status" value="1"/>
</dbReference>
<dbReference type="InterPro" id="IPR058624">
    <property type="entry name" value="MdtA-like_HH"/>
</dbReference>
<organism evidence="7 9">
    <name type="scientific">Providencia huaxiensis</name>
    <dbReference type="NCBI Taxonomy" id="2027290"/>
    <lineage>
        <taxon>Bacteria</taxon>
        <taxon>Pseudomonadati</taxon>
        <taxon>Pseudomonadota</taxon>
        <taxon>Gammaproteobacteria</taxon>
        <taxon>Enterobacterales</taxon>
        <taxon>Morganellaceae</taxon>
        <taxon>Providencia</taxon>
    </lineage>
</organism>
<dbReference type="Proteomes" id="UP000674270">
    <property type="component" value="Unassembled WGS sequence"/>
</dbReference>
<dbReference type="Pfam" id="PF25963">
    <property type="entry name" value="Beta-barrel_AAEA"/>
    <property type="match status" value="1"/>
</dbReference>
<dbReference type="GeneID" id="89490747"/>
<proteinExistence type="inferred from homology"/>
<dbReference type="Pfam" id="PF25876">
    <property type="entry name" value="HH_MFP_RND"/>
    <property type="match status" value="1"/>
</dbReference>
<evidence type="ECO:0000313" key="9">
    <source>
        <dbReference type="Proteomes" id="UP000674270"/>
    </source>
</evidence>
<evidence type="ECO:0000256" key="2">
    <source>
        <dbReference type="SAM" id="Coils"/>
    </source>
</evidence>